<protein>
    <submittedName>
        <fullName evidence="2">Membrane protein</fullName>
    </submittedName>
</protein>
<sequence>MDDMAIARALHVVGVVLWIGGVAFVTTILLPAVLRFKSAEERVAFFEEIEGRFAWQARATTLLVGLSGLYMAWAWDLWDRFLDPAFWWMHAMVAVWLVFSVMLFVAEPLFLHRWFQSAAKDRPEATFRLIRRLHWVLLTLGLITISGAVAGSHGMLF</sequence>
<accession>A0ABT3HHG1</accession>
<feature type="transmembrane region" description="Helical" evidence="1">
    <location>
        <begin position="12"/>
        <end position="34"/>
    </location>
</feature>
<keyword evidence="3" id="KW-1185">Reference proteome</keyword>
<keyword evidence="1" id="KW-0812">Transmembrane</keyword>
<evidence type="ECO:0000313" key="2">
    <source>
        <dbReference type="EMBL" id="MCW2309850.1"/>
    </source>
</evidence>
<keyword evidence="1" id="KW-0472">Membrane</keyword>
<keyword evidence="1" id="KW-1133">Transmembrane helix</keyword>
<feature type="transmembrane region" description="Helical" evidence="1">
    <location>
        <begin position="87"/>
        <end position="112"/>
    </location>
</feature>
<reference evidence="3" key="1">
    <citation type="submission" date="2023-07" db="EMBL/GenBank/DDBJ databases">
        <title>Genome sequencing of Purple Non-Sulfur Bacteria from various extreme environments.</title>
        <authorList>
            <person name="Mayer M."/>
        </authorList>
    </citation>
    <scope>NUCLEOTIDE SEQUENCE [LARGE SCALE GENOMIC DNA]</scope>
    <source>
        <strain evidence="3">DSM 17935</strain>
    </source>
</reference>
<comment type="caution">
    <text evidence="2">The sequence shown here is derived from an EMBL/GenBank/DDBJ whole genome shotgun (WGS) entry which is preliminary data.</text>
</comment>
<feature type="transmembrane region" description="Helical" evidence="1">
    <location>
        <begin position="55"/>
        <end position="75"/>
    </location>
</feature>
<gene>
    <name evidence="2" type="ORF">M2319_004212</name>
</gene>
<dbReference type="EMBL" id="JAOQNS010000015">
    <property type="protein sequence ID" value="MCW2309850.1"/>
    <property type="molecule type" value="Genomic_DNA"/>
</dbReference>
<dbReference type="RefSeq" id="WP_264603427.1">
    <property type="nucleotide sequence ID" value="NZ_JAOQNS010000015.1"/>
</dbReference>
<evidence type="ECO:0000313" key="3">
    <source>
        <dbReference type="Proteomes" id="UP001209755"/>
    </source>
</evidence>
<name>A0ABT3HHG1_9HYPH</name>
<dbReference type="Proteomes" id="UP001209755">
    <property type="component" value="Unassembled WGS sequence"/>
</dbReference>
<organism evidence="2 3">
    <name type="scientific">Rhodobium gokarnense</name>
    <dbReference type="NCBI Taxonomy" id="364296"/>
    <lineage>
        <taxon>Bacteria</taxon>
        <taxon>Pseudomonadati</taxon>
        <taxon>Pseudomonadota</taxon>
        <taxon>Alphaproteobacteria</taxon>
        <taxon>Hyphomicrobiales</taxon>
        <taxon>Rhodobiaceae</taxon>
        <taxon>Rhodobium</taxon>
    </lineage>
</organism>
<evidence type="ECO:0000256" key="1">
    <source>
        <dbReference type="SAM" id="Phobius"/>
    </source>
</evidence>
<feature type="transmembrane region" description="Helical" evidence="1">
    <location>
        <begin position="133"/>
        <end position="156"/>
    </location>
</feature>
<proteinExistence type="predicted"/>